<sequence length="528" mass="54085">MTRPQLRPLALSLLLAFGLAACGGGGGIGTGGTGASAQGVLIDDLVIGATVFCDLDGDSQLDSGEASATTDDNGRYDIAGCSSGTLTSVAGTGYDRTTLRAPKGSFKARRGGSVVSPFTTLQLASGLDDTAFPAVLAKLGLSGVDAHSFEPTDNTRGPKAAAIAKILNEIADAVESLGGDPATAFSAAVSALVANVQDTPAGTDLATDAVARNAAIRAAAVAALDTLPVGTLTGTAKTRAADLLAEGLQRITARIAAKTRYDDIRDDFNNGVVTSIVSGTDLDDDAAYDGARNECRDDDGMGRARHIAARDDTFELVGPTLEGGSRSITLSQFASGVDLRGLRLADLTALRLPLTADVRALPGNGRKVAVGLSVRDVAAPNGRTLQFLLDDLRLSRDAGTGQVRLTLSRNSELYFYARSSSGVEFGTGRNGFEDMDTSLLSNPEGGASLDLSRLAAGMKGKFPANTALIDQMLSGTGTFEVTLVVSEVDLRLADGTPFPRGNVAVSIPGASGIAERVRGTAVTGRLTF</sequence>
<comment type="caution">
    <text evidence="2">The sequence shown here is derived from an EMBL/GenBank/DDBJ whole genome shotgun (WGS) entry which is preliminary data.</text>
</comment>
<feature type="signal peptide" evidence="1">
    <location>
        <begin position="1"/>
        <end position="23"/>
    </location>
</feature>
<protein>
    <submittedName>
        <fullName evidence="2">Uncharacterized protein</fullName>
    </submittedName>
</protein>
<dbReference type="OrthoDB" id="9150142at2"/>
<keyword evidence="1" id="KW-0732">Signal</keyword>
<evidence type="ECO:0000256" key="1">
    <source>
        <dbReference type="SAM" id="SignalP"/>
    </source>
</evidence>
<proteinExistence type="predicted"/>
<accession>A0A4Q7LCH4</accession>
<name>A0A4Q7LCH4_9BURK</name>
<evidence type="ECO:0000313" key="3">
    <source>
        <dbReference type="Proteomes" id="UP000293433"/>
    </source>
</evidence>
<feature type="chain" id="PRO_5020809122" evidence="1">
    <location>
        <begin position="24"/>
        <end position="528"/>
    </location>
</feature>
<dbReference type="PROSITE" id="PS51257">
    <property type="entry name" value="PROKAR_LIPOPROTEIN"/>
    <property type="match status" value="1"/>
</dbReference>
<dbReference type="EMBL" id="SGWV01000011">
    <property type="protein sequence ID" value="RZS52085.1"/>
    <property type="molecule type" value="Genomic_DNA"/>
</dbReference>
<dbReference type="Proteomes" id="UP000293433">
    <property type="component" value="Unassembled WGS sequence"/>
</dbReference>
<dbReference type="RefSeq" id="WP_130483097.1">
    <property type="nucleotide sequence ID" value="NZ_SGWV01000011.1"/>
</dbReference>
<organism evidence="2 3">
    <name type="scientific">Sphaerotilus mobilis</name>
    <dbReference type="NCBI Taxonomy" id="47994"/>
    <lineage>
        <taxon>Bacteria</taxon>
        <taxon>Pseudomonadati</taxon>
        <taxon>Pseudomonadota</taxon>
        <taxon>Betaproteobacteria</taxon>
        <taxon>Burkholderiales</taxon>
        <taxon>Sphaerotilaceae</taxon>
        <taxon>Sphaerotilus</taxon>
    </lineage>
</organism>
<gene>
    <name evidence="2" type="ORF">EV685_3274</name>
</gene>
<dbReference type="AlphaFoldDB" id="A0A4Q7LCH4"/>
<keyword evidence="3" id="KW-1185">Reference proteome</keyword>
<reference evidence="2 3" key="1">
    <citation type="submission" date="2019-02" db="EMBL/GenBank/DDBJ databases">
        <title>Genomic Encyclopedia of Type Strains, Phase IV (KMG-IV): sequencing the most valuable type-strain genomes for metagenomic binning, comparative biology and taxonomic classification.</title>
        <authorList>
            <person name="Goeker M."/>
        </authorList>
    </citation>
    <scope>NUCLEOTIDE SEQUENCE [LARGE SCALE GENOMIC DNA]</scope>
    <source>
        <strain evidence="2 3">DSM 10617</strain>
    </source>
</reference>
<evidence type="ECO:0000313" key="2">
    <source>
        <dbReference type="EMBL" id="RZS52085.1"/>
    </source>
</evidence>